<dbReference type="EMBL" id="JH815909">
    <property type="protein sequence ID" value="EKC18520.1"/>
    <property type="molecule type" value="Genomic_DNA"/>
</dbReference>
<dbReference type="AlphaFoldDB" id="K1PQ53"/>
<dbReference type="HOGENOM" id="CLU_2560522_0_0_1"/>
<reference evidence="1" key="1">
    <citation type="journal article" date="2012" name="Nature">
        <title>The oyster genome reveals stress adaptation and complexity of shell formation.</title>
        <authorList>
            <person name="Zhang G."/>
            <person name="Fang X."/>
            <person name="Guo X."/>
            <person name="Li L."/>
            <person name="Luo R."/>
            <person name="Xu F."/>
            <person name="Yang P."/>
            <person name="Zhang L."/>
            <person name="Wang X."/>
            <person name="Qi H."/>
            <person name="Xiong Z."/>
            <person name="Que H."/>
            <person name="Xie Y."/>
            <person name="Holland P.W."/>
            <person name="Paps J."/>
            <person name="Zhu Y."/>
            <person name="Wu F."/>
            <person name="Chen Y."/>
            <person name="Wang J."/>
            <person name="Peng C."/>
            <person name="Meng J."/>
            <person name="Yang L."/>
            <person name="Liu J."/>
            <person name="Wen B."/>
            <person name="Zhang N."/>
            <person name="Huang Z."/>
            <person name="Zhu Q."/>
            <person name="Feng Y."/>
            <person name="Mount A."/>
            <person name="Hedgecock D."/>
            <person name="Xu Z."/>
            <person name="Liu Y."/>
            <person name="Domazet-Loso T."/>
            <person name="Du Y."/>
            <person name="Sun X."/>
            <person name="Zhang S."/>
            <person name="Liu B."/>
            <person name="Cheng P."/>
            <person name="Jiang X."/>
            <person name="Li J."/>
            <person name="Fan D."/>
            <person name="Wang W."/>
            <person name="Fu W."/>
            <person name="Wang T."/>
            <person name="Wang B."/>
            <person name="Zhang J."/>
            <person name="Peng Z."/>
            <person name="Li Y."/>
            <person name="Li N."/>
            <person name="Wang J."/>
            <person name="Chen M."/>
            <person name="He Y."/>
            <person name="Tan F."/>
            <person name="Song X."/>
            <person name="Zheng Q."/>
            <person name="Huang R."/>
            <person name="Yang H."/>
            <person name="Du X."/>
            <person name="Chen L."/>
            <person name="Yang M."/>
            <person name="Gaffney P.M."/>
            <person name="Wang S."/>
            <person name="Luo L."/>
            <person name="She Z."/>
            <person name="Ming Y."/>
            <person name="Huang W."/>
            <person name="Zhang S."/>
            <person name="Huang B."/>
            <person name="Zhang Y."/>
            <person name="Qu T."/>
            <person name="Ni P."/>
            <person name="Miao G."/>
            <person name="Wang J."/>
            <person name="Wang Q."/>
            <person name="Steinberg C.E."/>
            <person name="Wang H."/>
            <person name="Li N."/>
            <person name="Qian L."/>
            <person name="Zhang G."/>
            <person name="Li Y."/>
            <person name="Yang H."/>
            <person name="Liu X."/>
            <person name="Wang J."/>
            <person name="Yin Y."/>
            <person name="Wang J."/>
        </authorList>
    </citation>
    <scope>NUCLEOTIDE SEQUENCE [LARGE SCALE GENOMIC DNA]</scope>
    <source>
        <strain evidence="1">05x7-T-G4-1.051#20</strain>
    </source>
</reference>
<name>K1PQ53_MAGGI</name>
<gene>
    <name evidence="1" type="ORF">CGI_10011965</name>
</gene>
<organism evidence="1">
    <name type="scientific">Magallana gigas</name>
    <name type="common">Pacific oyster</name>
    <name type="synonym">Crassostrea gigas</name>
    <dbReference type="NCBI Taxonomy" id="29159"/>
    <lineage>
        <taxon>Eukaryota</taxon>
        <taxon>Metazoa</taxon>
        <taxon>Spiralia</taxon>
        <taxon>Lophotrochozoa</taxon>
        <taxon>Mollusca</taxon>
        <taxon>Bivalvia</taxon>
        <taxon>Autobranchia</taxon>
        <taxon>Pteriomorphia</taxon>
        <taxon>Ostreida</taxon>
        <taxon>Ostreoidea</taxon>
        <taxon>Ostreidae</taxon>
        <taxon>Magallana</taxon>
    </lineage>
</organism>
<dbReference type="InParanoid" id="K1PQ53"/>
<proteinExistence type="predicted"/>
<accession>K1PQ53</accession>
<sequence length="82" mass="9014">MYTHSRGPRIRIQLLPIVQGCCMRIIKNRGCNIKQGPSGDTVCDESAVCEPCIDLSGIHLLSDGSQENGASLQSFRRLLLSR</sequence>
<protein>
    <submittedName>
        <fullName evidence="1">Uncharacterized protein</fullName>
    </submittedName>
</protein>
<evidence type="ECO:0000313" key="1">
    <source>
        <dbReference type="EMBL" id="EKC18520.1"/>
    </source>
</evidence>